<keyword evidence="3" id="KW-1185">Reference proteome</keyword>
<accession>A0A1Z3HLR1</accession>
<dbReference type="EMBL" id="CP021983">
    <property type="protein sequence ID" value="ASC71241.1"/>
    <property type="molecule type" value="Genomic_DNA"/>
</dbReference>
<evidence type="ECO:0000256" key="1">
    <source>
        <dbReference type="SAM" id="SignalP"/>
    </source>
</evidence>
<keyword evidence="1" id="KW-0732">Signal</keyword>
<dbReference type="AlphaFoldDB" id="A0A1Z3HLR1"/>
<evidence type="ECO:0000313" key="2">
    <source>
        <dbReference type="EMBL" id="ASC71241.1"/>
    </source>
</evidence>
<protein>
    <submittedName>
        <fullName evidence="2">Uncharacterized protein</fullName>
    </submittedName>
</protein>
<evidence type="ECO:0000313" key="3">
    <source>
        <dbReference type="Proteomes" id="UP000191901"/>
    </source>
</evidence>
<feature type="signal peptide" evidence="1">
    <location>
        <begin position="1"/>
        <end position="24"/>
    </location>
</feature>
<dbReference type="OrthoDB" id="514474at2"/>
<sequence length="118" mass="12993">MRRFTIGTLSALALTGLVAPTALADTHVERSEAAAEQLSAEDITAFELTYLAFRGEFEEYGIPAGQFLVQEYRDGEVTAESIVTTAVDHNYVNEDVLDNSLYVDQVGDFLQMLESHDS</sequence>
<dbReference type="KEGG" id="hhg:XM38_021930"/>
<proteinExistence type="predicted"/>
<organism evidence="2 3">
    <name type="scientific">Halomicronema hongdechloris C2206</name>
    <dbReference type="NCBI Taxonomy" id="1641165"/>
    <lineage>
        <taxon>Bacteria</taxon>
        <taxon>Bacillati</taxon>
        <taxon>Cyanobacteriota</taxon>
        <taxon>Cyanophyceae</taxon>
        <taxon>Nodosilineales</taxon>
        <taxon>Nodosilineaceae</taxon>
        <taxon>Halomicronema</taxon>
    </lineage>
</organism>
<name>A0A1Z3HLR1_9CYAN</name>
<dbReference type="RefSeq" id="WP_080810655.1">
    <property type="nucleotide sequence ID" value="NZ_CP021983.2"/>
</dbReference>
<reference evidence="2 3" key="1">
    <citation type="journal article" date="2016" name="Biochim. Biophys. Acta">
        <title>Characterization of red-shifted phycobilisomes isolated from the chlorophyll f-containing cyanobacterium Halomicronema hongdechloris.</title>
        <authorList>
            <person name="Li Y."/>
            <person name="Lin Y."/>
            <person name="Garvey C.J."/>
            <person name="Birch D."/>
            <person name="Corkery R.W."/>
            <person name="Loughlin P.C."/>
            <person name="Scheer H."/>
            <person name="Willows R.D."/>
            <person name="Chen M."/>
        </authorList>
    </citation>
    <scope>NUCLEOTIDE SEQUENCE [LARGE SCALE GENOMIC DNA]</scope>
    <source>
        <strain evidence="2 3">C2206</strain>
    </source>
</reference>
<feature type="chain" id="PRO_5011989288" evidence="1">
    <location>
        <begin position="25"/>
        <end position="118"/>
    </location>
</feature>
<gene>
    <name evidence="2" type="ORF">XM38_021930</name>
</gene>
<dbReference type="Proteomes" id="UP000191901">
    <property type="component" value="Chromosome"/>
</dbReference>